<reference evidence="1 2" key="1">
    <citation type="submission" date="2019-12" db="EMBL/GenBank/DDBJ databases">
        <authorList>
            <person name="Alioto T."/>
            <person name="Alioto T."/>
            <person name="Gomez Garrido J."/>
        </authorList>
    </citation>
    <scope>NUCLEOTIDE SEQUENCE [LARGE SCALE GENOMIC DNA]</scope>
</reference>
<dbReference type="Gramene" id="OE9A071992T1">
    <property type="protein sequence ID" value="OE9A071992C1"/>
    <property type="gene ID" value="OE9A071992"/>
</dbReference>
<proteinExistence type="predicted"/>
<dbReference type="AlphaFoldDB" id="A0A8S0T8Y2"/>
<accession>A0A8S0T8Y2</accession>
<protein>
    <submittedName>
        <fullName evidence="1">Uncharacterized protein</fullName>
    </submittedName>
</protein>
<dbReference type="EMBL" id="CACTIH010005761">
    <property type="protein sequence ID" value="CAA3001506.1"/>
    <property type="molecule type" value="Genomic_DNA"/>
</dbReference>
<gene>
    <name evidence="1" type="ORF">OLEA9_A071992</name>
</gene>
<keyword evidence="2" id="KW-1185">Reference proteome</keyword>
<sequence length="73" mass="8278">MSQVLLQGLVALASMLVYIYHQINAQICRLTQSYRFHVLKFMGLVERTNDLTCVEGRVGKRMVSCTVEGSNKQ</sequence>
<evidence type="ECO:0000313" key="2">
    <source>
        <dbReference type="Proteomes" id="UP000594638"/>
    </source>
</evidence>
<comment type="caution">
    <text evidence="1">The sequence shown here is derived from an EMBL/GenBank/DDBJ whole genome shotgun (WGS) entry which is preliminary data.</text>
</comment>
<dbReference type="Proteomes" id="UP000594638">
    <property type="component" value="Unassembled WGS sequence"/>
</dbReference>
<evidence type="ECO:0000313" key="1">
    <source>
        <dbReference type="EMBL" id="CAA3001506.1"/>
    </source>
</evidence>
<name>A0A8S0T8Y2_OLEEU</name>
<organism evidence="1 2">
    <name type="scientific">Olea europaea subsp. europaea</name>
    <dbReference type="NCBI Taxonomy" id="158383"/>
    <lineage>
        <taxon>Eukaryota</taxon>
        <taxon>Viridiplantae</taxon>
        <taxon>Streptophyta</taxon>
        <taxon>Embryophyta</taxon>
        <taxon>Tracheophyta</taxon>
        <taxon>Spermatophyta</taxon>
        <taxon>Magnoliopsida</taxon>
        <taxon>eudicotyledons</taxon>
        <taxon>Gunneridae</taxon>
        <taxon>Pentapetalae</taxon>
        <taxon>asterids</taxon>
        <taxon>lamiids</taxon>
        <taxon>Lamiales</taxon>
        <taxon>Oleaceae</taxon>
        <taxon>Oleeae</taxon>
        <taxon>Olea</taxon>
    </lineage>
</organism>